<dbReference type="Gramene" id="OMO70547">
    <property type="protein sequence ID" value="OMO70547"/>
    <property type="gene ID" value="CCACVL1_18838"/>
</dbReference>
<dbReference type="AlphaFoldDB" id="A0A1R3HJM1"/>
<organism evidence="2 3">
    <name type="scientific">Corchorus capsularis</name>
    <name type="common">Jute</name>
    <dbReference type="NCBI Taxonomy" id="210143"/>
    <lineage>
        <taxon>Eukaryota</taxon>
        <taxon>Viridiplantae</taxon>
        <taxon>Streptophyta</taxon>
        <taxon>Embryophyta</taxon>
        <taxon>Tracheophyta</taxon>
        <taxon>Spermatophyta</taxon>
        <taxon>Magnoliopsida</taxon>
        <taxon>eudicotyledons</taxon>
        <taxon>Gunneridae</taxon>
        <taxon>Pentapetalae</taxon>
        <taxon>rosids</taxon>
        <taxon>malvids</taxon>
        <taxon>Malvales</taxon>
        <taxon>Malvaceae</taxon>
        <taxon>Grewioideae</taxon>
        <taxon>Apeibeae</taxon>
        <taxon>Corchorus</taxon>
    </lineage>
</organism>
<accession>A0A1R3HJM1</accession>
<sequence>MSCLRLTGPDSVNKTQKTNDIVSLAEFKNFRCPLLEIAATRSQNRKTDKTPLFFCLFVILISAGFLPLGLSSRTLASSASL</sequence>
<gene>
    <name evidence="2" type="ORF">CCACVL1_18838</name>
</gene>
<reference evidence="2 3" key="1">
    <citation type="submission" date="2013-09" db="EMBL/GenBank/DDBJ databases">
        <title>Corchorus capsularis genome sequencing.</title>
        <authorList>
            <person name="Alam M."/>
            <person name="Haque M.S."/>
            <person name="Islam M.S."/>
            <person name="Emdad E.M."/>
            <person name="Islam M.M."/>
            <person name="Ahmed B."/>
            <person name="Halim A."/>
            <person name="Hossen Q.M.M."/>
            <person name="Hossain M.Z."/>
            <person name="Ahmed R."/>
            <person name="Khan M.M."/>
            <person name="Islam R."/>
            <person name="Rashid M.M."/>
            <person name="Khan S.A."/>
            <person name="Rahman M.S."/>
            <person name="Alam M."/>
        </authorList>
    </citation>
    <scope>NUCLEOTIDE SEQUENCE [LARGE SCALE GENOMIC DNA]</scope>
    <source>
        <strain evidence="3">cv. CVL-1</strain>
        <tissue evidence="2">Whole seedling</tissue>
    </source>
</reference>
<dbReference type="Proteomes" id="UP000188268">
    <property type="component" value="Unassembled WGS sequence"/>
</dbReference>
<dbReference type="EMBL" id="AWWV01011792">
    <property type="protein sequence ID" value="OMO70547.1"/>
    <property type="molecule type" value="Genomic_DNA"/>
</dbReference>
<keyword evidence="1" id="KW-0472">Membrane</keyword>
<evidence type="ECO:0000313" key="2">
    <source>
        <dbReference type="EMBL" id="OMO70547.1"/>
    </source>
</evidence>
<evidence type="ECO:0000256" key="1">
    <source>
        <dbReference type="SAM" id="Phobius"/>
    </source>
</evidence>
<keyword evidence="1" id="KW-0812">Transmembrane</keyword>
<protein>
    <submittedName>
        <fullName evidence="2">Uncharacterized protein</fullName>
    </submittedName>
</protein>
<keyword evidence="1" id="KW-1133">Transmembrane helix</keyword>
<comment type="caution">
    <text evidence="2">The sequence shown here is derived from an EMBL/GenBank/DDBJ whole genome shotgun (WGS) entry which is preliminary data.</text>
</comment>
<feature type="transmembrane region" description="Helical" evidence="1">
    <location>
        <begin position="51"/>
        <end position="70"/>
    </location>
</feature>
<proteinExistence type="predicted"/>
<evidence type="ECO:0000313" key="3">
    <source>
        <dbReference type="Proteomes" id="UP000188268"/>
    </source>
</evidence>
<keyword evidence="3" id="KW-1185">Reference proteome</keyword>
<name>A0A1R3HJM1_COCAP</name>